<organism evidence="2 3">
    <name type="scientific">Aspergillus tubingensis (strain CBS 134.48)</name>
    <dbReference type="NCBI Taxonomy" id="767770"/>
    <lineage>
        <taxon>Eukaryota</taxon>
        <taxon>Fungi</taxon>
        <taxon>Dikarya</taxon>
        <taxon>Ascomycota</taxon>
        <taxon>Pezizomycotina</taxon>
        <taxon>Eurotiomycetes</taxon>
        <taxon>Eurotiomycetidae</taxon>
        <taxon>Eurotiales</taxon>
        <taxon>Aspergillaceae</taxon>
        <taxon>Aspergillus</taxon>
        <taxon>Aspergillus subgen. Circumdati</taxon>
    </lineage>
</organism>
<sequence length="124" mass="13055">MALNPSGALIQCPSPSAPTYSNHSTSIPARFIIPTTCLPNSTETIGSSVPWPKSTGVFRNIISSPAETPTTSEQNSTNRLPRSKSPSSNLSANGIHPQKPKTPPNLPCTLLLAQNQLHSAVAMP</sequence>
<gene>
    <name evidence="2" type="ORF">ASPTUDRAFT_47584</name>
</gene>
<name>A0A1L9MTZ5_ASPTC</name>
<protein>
    <submittedName>
        <fullName evidence="2">Uncharacterized protein</fullName>
    </submittedName>
</protein>
<dbReference type="Proteomes" id="UP000184304">
    <property type="component" value="Unassembled WGS sequence"/>
</dbReference>
<evidence type="ECO:0000313" key="3">
    <source>
        <dbReference type="Proteomes" id="UP000184304"/>
    </source>
</evidence>
<reference evidence="3" key="1">
    <citation type="journal article" date="2017" name="Genome Biol.">
        <title>Comparative genomics reveals high biological diversity and specific adaptations in the industrially and medically important fungal genus Aspergillus.</title>
        <authorList>
            <person name="de Vries R.P."/>
            <person name="Riley R."/>
            <person name="Wiebenga A."/>
            <person name="Aguilar-Osorio G."/>
            <person name="Amillis S."/>
            <person name="Uchima C.A."/>
            <person name="Anderluh G."/>
            <person name="Asadollahi M."/>
            <person name="Askin M."/>
            <person name="Barry K."/>
            <person name="Battaglia E."/>
            <person name="Bayram O."/>
            <person name="Benocci T."/>
            <person name="Braus-Stromeyer S.A."/>
            <person name="Caldana C."/>
            <person name="Canovas D."/>
            <person name="Cerqueira G.C."/>
            <person name="Chen F."/>
            <person name="Chen W."/>
            <person name="Choi C."/>
            <person name="Clum A."/>
            <person name="Dos Santos R.A."/>
            <person name="Damasio A.R."/>
            <person name="Diallinas G."/>
            <person name="Emri T."/>
            <person name="Fekete E."/>
            <person name="Flipphi M."/>
            <person name="Freyberg S."/>
            <person name="Gallo A."/>
            <person name="Gournas C."/>
            <person name="Habgood R."/>
            <person name="Hainaut M."/>
            <person name="Harispe M.L."/>
            <person name="Henrissat B."/>
            <person name="Hilden K.S."/>
            <person name="Hope R."/>
            <person name="Hossain A."/>
            <person name="Karabika E."/>
            <person name="Karaffa L."/>
            <person name="Karanyi Z."/>
            <person name="Krasevec N."/>
            <person name="Kuo A."/>
            <person name="Kusch H."/>
            <person name="LaButti K."/>
            <person name="Lagendijk E.L."/>
            <person name="Lapidus A."/>
            <person name="Levasseur A."/>
            <person name="Lindquist E."/>
            <person name="Lipzen A."/>
            <person name="Logrieco A.F."/>
            <person name="MacCabe A."/>
            <person name="Maekelae M.R."/>
            <person name="Malavazi I."/>
            <person name="Melin P."/>
            <person name="Meyer V."/>
            <person name="Mielnichuk N."/>
            <person name="Miskei M."/>
            <person name="Molnar A.P."/>
            <person name="Mule G."/>
            <person name="Ngan C.Y."/>
            <person name="Orejas M."/>
            <person name="Orosz E."/>
            <person name="Ouedraogo J.P."/>
            <person name="Overkamp K.M."/>
            <person name="Park H.-S."/>
            <person name="Perrone G."/>
            <person name="Piumi F."/>
            <person name="Punt P.J."/>
            <person name="Ram A.F."/>
            <person name="Ramon A."/>
            <person name="Rauscher S."/>
            <person name="Record E."/>
            <person name="Riano-Pachon D.M."/>
            <person name="Robert V."/>
            <person name="Roehrig J."/>
            <person name="Ruller R."/>
            <person name="Salamov A."/>
            <person name="Salih N.S."/>
            <person name="Samson R.A."/>
            <person name="Sandor E."/>
            <person name="Sanguinetti M."/>
            <person name="Schuetze T."/>
            <person name="Sepcic K."/>
            <person name="Shelest E."/>
            <person name="Sherlock G."/>
            <person name="Sophianopoulou V."/>
            <person name="Squina F.M."/>
            <person name="Sun H."/>
            <person name="Susca A."/>
            <person name="Todd R.B."/>
            <person name="Tsang A."/>
            <person name="Unkles S.E."/>
            <person name="van de Wiele N."/>
            <person name="van Rossen-Uffink D."/>
            <person name="Oliveira J.V."/>
            <person name="Vesth T.C."/>
            <person name="Visser J."/>
            <person name="Yu J.-H."/>
            <person name="Zhou M."/>
            <person name="Andersen M.R."/>
            <person name="Archer D.B."/>
            <person name="Baker S.E."/>
            <person name="Benoit I."/>
            <person name="Brakhage A.A."/>
            <person name="Braus G.H."/>
            <person name="Fischer R."/>
            <person name="Frisvad J.C."/>
            <person name="Goldman G.H."/>
            <person name="Houbraken J."/>
            <person name="Oakley B."/>
            <person name="Pocsi I."/>
            <person name="Scazzocchio C."/>
            <person name="Seiboth B."/>
            <person name="vanKuyk P.A."/>
            <person name="Wortman J."/>
            <person name="Dyer P.S."/>
            <person name="Grigoriev I.V."/>
        </authorList>
    </citation>
    <scope>NUCLEOTIDE SEQUENCE [LARGE SCALE GENOMIC DNA]</scope>
    <source>
        <strain evidence="3">CBS 134.48</strain>
    </source>
</reference>
<evidence type="ECO:0000313" key="2">
    <source>
        <dbReference type="EMBL" id="OJI80498.1"/>
    </source>
</evidence>
<feature type="region of interest" description="Disordered" evidence="1">
    <location>
        <begin position="60"/>
        <end position="107"/>
    </location>
</feature>
<dbReference type="AlphaFoldDB" id="A0A1L9MTZ5"/>
<keyword evidence="3" id="KW-1185">Reference proteome</keyword>
<feature type="compositionally biased region" description="Polar residues" evidence="1">
    <location>
        <begin position="13"/>
        <end position="24"/>
    </location>
</feature>
<dbReference type="VEuPathDB" id="FungiDB:ASPTUDRAFT_47584"/>
<feature type="compositionally biased region" description="Polar residues" evidence="1">
    <location>
        <begin position="61"/>
        <end position="92"/>
    </location>
</feature>
<feature type="region of interest" description="Disordered" evidence="1">
    <location>
        <begin position="1"/>
        <end position="24"/>
    </location>
</feature>
<dbReference type="EMBL" id="KV878207">
    <property type="protein sequence ID" value="OJI80498.1"/>
    <property type="molecule type" value="Genomic_DNA"/>
</dbReference>
<accession>A0A1L9MTZ5</accession>
<evidence type="ECO:0000256" key="1">
    <source>
        <dbReference type="SAM" id="MobiDB-lite"/>
    </source>
</evidence>
<proteinExistence type="predicted"/>